<dbReference type="Gene3D" id="2.70.70.10">
    <property type="entry name" value="Glucose Permease (Domain IIA)"/>
    <property type="match status" value="1"/>
</dbReference>
<reference evidence="2 3" key="1">
    <citation type="submission" date="2021-07" db="EMBL/GenBank/DDBJ databases">
        <title>Sphingomonas sp.</title>
        <authorList>
            <person name="Feng G."/>
            <person name="Li J."/>
            <person name="Pan M."/>
        </authorList>
    </citation>
    <scope>NUCLEOTIDE SEQUENCE [LARGE SCALE GENOMIC DNA]</scope>
    <source>
        <strain evidence="2 3">RRHST34</strain>
    </source>
</reference>
<dbReference type="Proteomes" id="UP000759103">
    <property type="component" value="Unassembled WGS sequence"/>
</dbReference>
<dbReference type="InterPro" id="IPR050570">
    <property type="entry name" value="Cell_wall_metabolism_enzyme"/>
</dbReference>
<evidence type="ECO:0000259" key="1">
    <source>
        <dbReference type="Pfam" id="PF01551"/>
    </source>
</evidence>
<keyword evidence="3" id="KW-1185">Reference proteome</keyword>
<accession>A0ABS7BSG2</accession>
<proteinExistence type="predicted"/>
<dbReference type="CDD" id="cd12797">
    <property type="entry name" value="M23_peptidase"/>
    <property type="match status" value="1"/>
</dbReference>
<dbReference type="Gene3D" id="3.10.450.350">
    <property type="match status" value="1"/>
</dbReference>
<dbReference type="InterPro" id="IPR011055">
    <property type="entry name" value="Dup_hybrid_motif"/>
</dbReference>
<dbReference type="EMBL" id="JAHXZN010000007">
    <property type="protein sequence ID" value="MBW6532422.1"/>
    <property type="molecule type" value="Genomic_DNA"/>
</dbReference>
<dbReference type="PANTHER" id="PTHR21666:SF270">
    <property type="entry name" value="MUREIN HYDROLASE ACTIVATOR ENVC"/>
    <property type="match status" value="1"/>
</dbReference>
<sequence length="481" mass="50730">MELAGAGGRGNGRAFGRQLVPLAERGALDRARVALARIDWVPDLGQDIGSRTWWRGLATCAALCWGAWQLNPGLPAITGDRAVPGDRASLEEARTQGIAPLALGATTGRRMAATALVRPLAETPERPQIELSAALADGDTLRTALQRAGVGGGEAGRIAGLVGDAVALDSLKPGTVLALTLGRRPTKFQPRPLERLAFRAAFDLKLVVQRAGEGLVLDRQSIAIDRTPLHVTGTVGAGLYRSARAAGVPARVVETYIKAIAAQLPIGQLASDDRFDIVADQARAATGEVEVGQLQYAGLAHGRRQLRLVRWGDKDGEGGQMLDPSGTIERRGAMGMPVAGRITSTYGMRMHPLLGFMRMHKGTDIGAPYGSPIYAAVDGVVQFAGRAGGYGNFIKLAHGGGLVTGYGHMSRFAVAQGARVRRGQVIGYVGSTGISTGPHLHWEVWKNGQTVNPRTLSLSSVQTLPAETIRAMRAKIARLIG</sequence>
<dbReference type="PANTHER" id="PTHR21666">
    <property type="entry name" value="PEPTIDASE-RELATED"/>
    <property type="match status" value="1"/>
</dbReference>
<dbReference type="SUPFAM" id="SSF51261">
    <property type="entry name" value="Duplicated hybrid motif"/>
    <property type="match status" value="1"/>
</dbReference>
<protein>
    <submittedName>
        <fullName evidence="2">M23 family metallopeptidase</fullName>
    </submittedName>
</protein>
<evidence type="ECO:0000313" key="3">
    <source>
        <dbReference type="Proteomes" id="UP000759103"/>
    </source>
</evidence>
<gene>
    <name evidence="2" type="ORF">KZ820_16900</name>
</gene>
<feature type="domain" description="M23ase beta-sheet core" evidence="1">
    <location>
        <begin position="358"/>
        <end position="453"/>
    </location>
</feature>
<organism evidence="2 3">
    <name type="scientific">Sphingomonas citri</name>
    <dbReference type="NCBI Taxonomy" id="2862499"/>
    <lineage>
        <taxon>Bacteria</taxon>
        <taxon>Pseudomonadati</taxon>
        <taxon>Pseudomonadota</taxon>
        <taxon>Alphaproteobacteria</taxon>
        <taxon>Sphingomonadales</taxon>
        <taxon>Sphingomonadaceae</taxon>
        <taxon>Sphingomonas</taxon>
    </lineage>
</organism>
<dbReference type="InterPro" id="IPR016047">
    <property type="entry name" value="M23ase_b-sheet_dom"/>
</dbReference>
<comment type="caution">
    <text evidence="2">The sequence shown here is derived from an EMBL/GenBank/DDBJ whole genome shotgun (WGS) entry which is preliminary data.</text>
</comment>
<evidence type="ECO:0000313" key="2">
    <source>
        <dbReference type="EMBL" id="MBW6532422.1"/>
    </source>
</evidence>
<name>A0ABS7BSG2_9SPHN</name>
<dbReference type="Pfam" id="PF01551">
    <property type="entry name" value="Peptidase_M23"/>
    <property type="match status" value="1"/>
</dbReference>